<dbReference type="InterPro" id="IPR013087">
    <property type="entry name" value="Znf_C2H2_type"/>
</dbReference>
<dbReference type="InterPro" id="IPR036236">
    <property type="entry name" value="Znf_C2H2_sf"/>
</dbReference>
<name>A0A850VI15_9CORV</name>
<evidence type="ECO:0000313" key="9">
    <source>
        <dbReference type="EMBL" id="NWH40942.1"/>
    </source>
</evidence>
<dbReference type="PROSITE" id="PS50157">
    <property type="entry name" value="ZINC_FINGER_C2H2_2"/>
    <property type="match status" value="2"/>
</dbReference>
<dbReference type="Gene3D" id="3.30.160.60">
    <property type="entry name" value="Classic Zinc Finger"/>
    <property type="match status" value="2"/>
</dbReference>
<dbReference type="FunFam" id="3.30.160.60:FF:000446">
    <property type="entry name" value="Zinc finger protein"/>
    <property type="match status" value="1"/>
</dbReference>
<keyword evidence="6" id="KW-0539">Nucleus</keyword>
<dbReference type="GO" id="GO:0008270">
    <property type="term" value="F:zinc ion binding"/>
    <property type="evidence" value="ECO:0007669"/>
    <property type="project" value="UniProtKB-KW"/>
</dbReference>
<dbReference type="AlphaFoldDB" id="A0A850VI15"/>
<sequence>THTGERPYRCRECGKSFSVSSNLQQHHCTHGRERPHLCPECGDTFWNPGQLHRHRREH</sequence>
<comment type="subcellular location">
    <subcellularLocation>
        <location evidence="1">Nucleus</location>
    </subcellularLocation>
</comment>
<keyword evidence="10" id="KW-1185">Reference proteome</keyword>
<evidence type="ECO:0000256" key="7">
    <source>
        <dbReference type="PROSITE-ProRule" id="PRU00042"/>
    </source>
</evidence>
<dbReference type="Pfam" id="PF00096">
    <property type="entry name" value="zf-C2H2"/>
    <property type="match status" value="1"/>
</dbReference>
<proteinExistence type="predicted"/>
<reference evidence="9" key="1">
    <citation type="submission" date="2019-10" db="EMBL/GenBank/DDBJ databases">
        <title>Bird 10,000 Genomes (B10K) Project - Family phase.</title>
        <authorList>
            <person name="Zhang G."/>
        </authorList>
    </citation>
    <scope>NUCLEOTIDE SEQUENCE</scope>
    <source>
        <strain evidence="9">B10K-IZ-033-78</strain>
        <tissue evidence="9">Muscle</tissue>
    </source>
</reference>
<dbReference type="EMBL" id="WEIW01003296">
    <property type="protein sequence ID" value="NWH40942.1"/>
    <property type="molecule type" value="Genomic_DNA"/>
</dbReference>
<dbReference type="GO" id="GO:0000981">
    <property type="term" value="F:DNA-binding transcription factor activity, RNA polymerase II-specific"/>
    <property type="evidence" value="ECO:0007669"/>
    <property type="project" value="TreeGrafter"/>
</dbReference>
<evidence type="ECO:0000256" key="4">
    <source>
        <dbReference type="ARBA" id="ARBA00022771"/>
    </source>
</evidence>
<evidence type="ECO:0000256" key="1">
    <source>
        <dbReference type="ARBA" id="ARBA00004123"/>
    </source>
</evidence>
<dbReference type="PANTHER" id="PTHR23226">
    <property type="entry name" value="ZINC FINGER AND SCAN DOMAIN-CONTAINING"/>
    <property type="match status" value="1"/>
</dbReference>
<evidence type="ECO:0000256" key="2">
    <source>
        <dbReference type="ARBA" id="ARBA00022723"/>
    </source>
</evidence>
<dbReference type="GO" id="GO:0000978">
    <property type="term" value="F:RNA polymerase II cis-regulatory region sequence-specific DNA binding"/>
    <property type="evidence" value="ECO:0007669"/>
    <property type="project" value="TreeGrafter"/>
</dbReference>
<dbReference type="OrthoDB" id="3437960at2759"/>
<dbReference type="GO" id="GO:0005634">
    <property type="term" value="C:nucleus"/>
    <property type="evidence" value="ECO:0007669"/>
    <property type="project" value="UniProtKB-SubCell"/>
</dbReference>
<dbReference type="Proteomes" id="UP000640999">
    <property type="component" value="Unassembled WGS sequence"/>
</dbReference>
<protein>
    <submittedName>
        <fullName evidence="9">ZN844 protein</fullName>
    </submittedName>
</protein>
<dbReference type="SUPFAM" id="SSF57667">
    <property type="entry name" value="beta-beta-alpha zinc fingers"/>
    <property type="match status" value="1"/>
</dbReference>
<feature type="non-terminal residue" evidence="9">
    <location>
        <position position="58"/>
    </location>
</feature>
<dbReference type="PROSITE" id="PS00028">
    <property type="entry name" value="ZINC_FINGER_C2H2_1"/>
    <property type="match status" value="2"/>
</dbReference>
<keyword evidence="4 7" id="KW-0863">Zinc-finger</keyword>
<evidence type="ECO:0000313" key="10">
    <source>
        <dbReference type="Proteomes" id="UP000640999"/>
    </source>
</evidence>
<evidence type="ECO:0000259" key="8">
    <source>
        <dbReference type="PROSITE" id="PS50157"/>
    </source>
</evidence>
<dbReference type="SMART" id="SM00355">
    <property type="entry name" value="ZnF_C2H2"/>
    <property type="match status" value="2"/>
</dbReference>
<feature type="non-terminal residue" evidence="9">
    <location>
        <position position="1"/>
    </location>
</feature>
<dbReference type="Pfam" id="PF13894">
    <property type="entry name" value="zf-C2H2_4"/>
    <property type="match status" value="1"/>
</dbReference>
<gene>
    <name evidence="9" type="primary">Znf844</name>
    <name evidence="9" type="ORF">CHLHAR_R15277</name>
</gene>
<dbReference type="FunFam" id="3.30.160.60:FF:001270">
    <property type="entry name" value="zinc finger protein 583 isoform X1"/>
    <property type="match status" value="1"/>
</dbReference>
<keyword evidence="2" id="KW-0479">Metal-binding</keyword>
<evidence type="ECO:0000256" key="3">
    <source>
        <dbReference type="ARBA" id="ARBA00022737"/>
    </source>
</evidence>
<evidence type="ECO:0000256" key="6">
    <source>
        <dbReference type="ARBA" id="ARBA00023242"/>
    </source>
</evidence>
<keyword evidence="3" id="KW-0677">Repeat</keyword>
<organism evidence="9 10">
    <name type="scientific">Chloropsis hardwickii</name>
    <dbReference type="NCBI Taxonomy" id="667144"/>
    <lineage>
        <taxon>Eukaryota</taxon>
        <taxon>Metazoa</taxon>
        <taxon>Chordata</taxon>
        <taxon>Craniata</taxon>
        <taxon>Vertebrata</taxon>
        <taxon>Euteleostomi</taxon>
        <taxon>Archelosauria</taxon>
        <taxon>Archosauria</taxon>
        <taxon>Dinosauria</taxon>
        <taxon>Saurischia</taxon>
        <taxon>Theropoda</taxon>
        <taxon>Coelurosauria</taxon>
        <taxon>Aves</taxon>
        <taxon>Neognathae</taxon>
        <taxon>Neoaves</taxon>
        <taxon>Telluraves</taxon>
        <taxon>Australaves</taxon>
        <taxon>Passeriformes</taxon>
        <taxon>Corvoidea</taxon>
        <taxon>Irenidae</taxon>
        <taxon>Chloropsis</taxon>
    </lineage>
</organism>
<keyword evidence="5" id="KW-0862">Zinc</keyword>
<accession>A0A850VI15</accession>
<feature type="domain" description="C2H2-type" evidence="8">
    <location>
        <begin position="8"/>
        <end position="35"/>
    </location>
</feature>
<comment type="caution">
    <text evidence="9">The sequence shown here is derived from an EMBL/GenBank/DDBJ whole genome shotgun (WGS) entry which is preliminary data.</text>
</comment>
<evidence type="ECO:0000256" key="5">
    <source>
        <dbReference type="ARBA" id="ARBA00022833"/>
    </source>
</evidence>
<feature type="domain" description="C2H2-type" evidence="8">
    <location>
        <begin position="36"/>
        <end position="58"/>
    </location>
</feature>
<dbReference type="PANTHER" id="PTHR23226:SF152">
    <property type="entry name" value="ZINC FINGER PROTEIN 691"/>
    <property type="match status" value="1"/>
</dbReference>